<dbReference type="InterPro" id="IPR001054">
    <property type="entry name" value="A/G_cyclase"/>
</dbReference>
<evidence type="ECO:0000256" key="3">
    <source>
        <dbReference type="ARBA" id="ARBA00004141"/>
    </source>
</evidence>
<dbReference type="PROSITE" id="PS50125">
    <property type="entry name" value="GUANYLATE_CYCLASE_2"/>
    <property type="match status" value="2"/>
</dbReference>
<dbReference type="InterPro" id="IPR032628">
    <property type="entry name" value="AC_N"/>
</dbReference>
<evidence type="ECO:0000313" key="22">
    <source>
        <dbReference type="Proteomes" id="UP000001073"/>
    </source>
</evidence>
<feature type="binding site" evidence="16">
    <location>
        <begin position="979"/>
        <end position="983"/>
    </location>
    <ligand>
        <name>ATP</name>
        <dbReference type="ChEBI" id="CHEBI:30616"/>
    </ligand>
</feature>
<feature type="transmembrane region" description="Helical" evidence="19">
    <location>
        <begin position="152"/>
        <end position="172"/>
    </location>
</feature>
<dbReference type="PANTHER" id="PTHR45627">
    <property type="entry name" value="ADENYLATE CYCLASE TYPE 1"/>
    <property type="match status" value="1"/>
</dbReference>
<feature type="transmembrane region" description="Helical" evidence="19">
    <location>
        <begin position="843"/>
        <end position="860"/>
    </location>
</feature>
<dbReference type="Pfam" id="PF00211">
    <property type="entry name" value="Guanylate_cyc"/>
    <property type="match status" value="2"/>
</dbReference>
<feature type="transmembrane region" description="Helical" evidence="19">
    <location>
        <begin position="210"/>
        <end position="230"/>
    </location>
</feature>
<keyword evidence="17" id="KW-0464">Manganese</keyword>
<feature type="transmembrane region" description="Helical" evidence="19">
    <location>
        <begin position="776"/>
        <end position="802"/>
    </location>
</feature>
<dbReference type="GO" id="GO:0046872">
    <property type="term" value="F:metal ion binding"/>
    <property type="evidence" value="ECO:0007669"/>
    <property type="project" value="UniProtKB-KW"/>
</dbReference>
<dbReference type="GO" id="GO:0005886">
    <property type="term" value="C:plasma membrane"/>
    <property type="evidence" value="ECO:0007669"/>
    <property type="project" value="InterPro"/>
</dbReference>
<dbReference type="FunFam" id="3.30.70.1230:FF:000001">
    <property type="entry name" value="Adenylate cyclase"/>
    <property type="match status" value="1"/>
</dbReference>
<evidence type="ECO:0000256" key="6">
    <source>
        <dbReference type="ARBA" id="ARBA00022737"/>
    </source>
</evidence>
<dbReference type="AlphaFoldDB" id="G1S875"/>
<keyword evidence="13" id="KW-0325">Glycoprotein</keyword>
<feature type="binding site" evidence="17">
    <location>
        <position position="384"/>
    </location>
    <ligand>
        <name>Mg(2+)</name>
        <dbReference type="ChEBI" id="CHEBI:18420"/>
        <label>2</label>
        <note>catalytic</note>
    </ligand>
</feature>
<dbReference type="EMBL" id="ADFV01003291">
    <property type="status" value="NOT_ANNOTATED_CDS"/>
    <property type="molecule type" value="Genomic_DNA"/>
</dbReference>
<accession>G1S875</accession>
<keyword evidence="12 15" id="KW-0472">Membrane</keyword>
<reference evidence="21" key="2">
    <citation type="submission" date="2025-08" db="UniProtKB">
        <authorList>
            <consortium name="Ensembl"/>
        </authorList>
    </citation>
    <scope>IDENTIFICATION</scope>
</reference>
<dbReference type="Ensembl" id="ENSNLET00000022807.2">
    <property type="protein sequence ID" value="ENSNLEP00000021714.2"/>
    <property type="gene ID" value="ENSNLEG00000017868.3"/>
</dbReference>
<evidence type="ECO:0000256" key="5">
    <source>
        <dbReference type="ARBA" id="ARBA00022723"/>
    </source>
</evidence>
<proteinExistence type="inferred from homology"/>
<dbReference type="SMART" id="SM00044">
    <property type="entry name" value="CYCc"/>
    <property type="match status" value="2"/>
</dbReference>
<feature type="transmembrane region" description="Helical" evidence="19">
    <location>
        <begin position="178"/>
        <end position="198"/>
    </location>
</feature>
<keyword evidence="4 19" id="KW-0812">Transmembrane</keyword>
<evidence type="ECO:0000313" key="21">
    <source>
        <dbReference type="Ensembl" id="ENSNLEP00000021714.2"/>
    </source>
</evidence>
<protein>
    <recommendedName>
        <fullName evidence="15">Adenylate cyclase type 6</fullName>
        <ecNumber evidence="15">4.6.1.1</ecNumber>
    </recommendedName>
</protein>
<keyword evidence="8 15" id="KW-0067">ATP-binding</keyword>
<evidence type="ECO:0000256" key="9">
    <source>
        <dbReference type="ARBA" id="ARBA00022842"/>
    </source>
</evidence>
<evidence type="ECO:0000256" key="11">
    <source>
        <dbReference type="ARBA" id="ARBA00022998"/>
    </source>
</evidence>
<keyword evidence="5 15" id="KW-0479">Metal-binding</keyword>
<feature type="transmembrane region" description="Helical" evidence="19">
    <location>
        <begin position="745"/>
        <end position="764"/>
    </location>
</feature>
<evidence type="ECO:0000256" key="12">
    <source>
        <dbReference type="ARBA" id="ARBA00023136"/>
    </source>
</evidence>
<evidence type="ECO:0000256" key="17">
    <source>
        <dbReference type="PIRSR" id="PIRSR039050-51"/>
    </source>
</evidence>
<evidence type="ECO:0000256" key="2">
    <source>
        <dbReference type="ARBA" id="ARBA00001936"/>
    </source>
</evidence>
<reference evidence="21" key="3">
    <citation type="submission" date="2025-09" db="UniProtKB">
        <authorList>
            <consortium name="Ensembl"/>
        </authorList>
    </citation>
    <scope>IDENTIFICATION</scope>
</reference>
<dbReference type="GO" id="GO:0006171">
    <property type="term" value="P:cAMP biosynthetic process"/>
    <property type="evidence" value="ECO:0007669"/>
    <property type="project" value="UniProtKB-KW"/>
</dbReference>
<dbReference type="FunFam" id="3.30.70.1230:FF:000002">
    <property type="entry name" value="Adenylate cyclase"/>
    <property type="match status" value="1"/>
</dbReference>
<keyword evidence="10 19" id="KW-1133">Transmembrane helix</keyword>
<evidence type="ECO:0000256" key="19">
    <source>
        <dbReference type="SAM" id="Phobius"/>
    </source>
</evidence>
<feature type="binding site" evidence="17">
    <location>
        <position position="385"/>
    </location>
    <ligand>
        <name>Mg(2+)</name>
        <dbReference type="ChEBI" id="CHEBI:18420"/>
        <label>2</label>
        <note>catalytic</note>
    </ligand>
</feature>
<dbReference type="GO" id="GO:0004016">
    <property type="term" value="F:adenylate cyclase activity"/>
    <property type="evidence" value="ECO:0007669"/>
    <property type="project" value="UniProtKB-EC"/>
</dbReference>
<dbReference type="EC" id="4.6.1.1" evidence="15"/>
<evidence type="ECO:0000256" key="10">
    <source>
        <dbReference type="ARBA" id="ARBA00022989"/>
    </source>
</evidence>
<evidence type="ECO:0000256" key="15">
    <source>
        <dbReference type="PIRNR" id="PIRNR039050"/>
    </source>
</evidence>
<dbReference type="PROSITE" id="PS00452">
    <property type="entry name" value="GUANYLATE_CYCLASE_1"/>
    <property type="match status" value="2"/>
</dbReference>
<dbReference type="GO" id="GO:0007189">
    <property type="term" value="P:adenylate cyclase-activating G protein-coupled receptor signaling pathway"/>
    <property type="evidence" value="ECO:0007669"/>
    <property type="project" value="TreeGrafter"/>
</dbReference>
<feature type="transmembrane region" description="Helical" evidence="19">
    <location>
        <begin position="260"/>
        <end position="278"/>
    </location>
</feature>
<dbReference type="HOGENOM" id="CLU_001072_2_0_1"/>
<comment type="cofactor">
    <cofactor evidence="2">
        <name>Mn(2+)</name>
        <dbReference type="ChEBI" id="CHEBI:29035"/>
    </cofactor>
</comment>
<dbReference type="SUPFAM" id="SSF55073">
    <property type="entry name" value="Nucleotide cyclase"/>
    <property type="match status" value="2"/>
</dbReference>
<feature type="transmembrane region" description="Helical" evidence="19">
    <location>
        <begin position="236"/>
        <end position="253"/>
    </location>
</feature>
<evidence type="ECO:0000256" key="7">
    <source>
        <dbReference type="ARBA" id="ARBA00022741"/>
    </source>
</evidence>
<dbReference type="CDD" id="cd07302">
    <property type="entry name" value="CHD"/>
    <property type="match status" value="2"/>
</dbReference>
<feature type="binding site" evidence="16">
    <location>
        <begin position="426"/>
        <end position="428"/>
    </location>
    <ligand>
        <name>ATP</name>
        <dbReference type="ChEBI" id="CHEBI:30616"/>
    </ligand>
</feature>
<keyword evidence="11 15" id="KW-0115">cAMP biosynthesis</keyword>
<dbReference type="InterPro" id="IPR029787">
    <property type="entry name" value="Nucleotide_cyclase"/>
</dbReference>
<organism evidence="21 22">
    <name type="scientific">Nomascus leucogenys</name>
    <name type="common">Northern white-cheeked gibbon</name>
    <name type="synonym">Hylobates leucogenys</name>
    <dbReference type="NCBI Taxonomy" id="61853"/>
    <lineage>
        <taxon>Eukaryota</taxon>
        <taxon>Metazoa</taxon>
        <taxon>Chordata</taxon>
        <taxon>Craniata</taxon>
        <taxon>Vertebrata</taxon>
        <taxon>Euteleostomi</taxon>
        <taxon>Mammalia</taxon>
        <taxon>Eutheria</taxon>
        <taxon>Euarchontoglires</taxon>
        <taxon>Primates</taxon>
        <taxon>Haplorrhini</taxon>
        <taxon>Catarrhini</taxon>
        <taxon>Hylobatidae</taxon>
        <taxon>Nomascus</taxon>
    </lineage>
</organism>
<feature type="domain" description="Guanylate cyclase" evidence="20">
    <location>
        <begin position="875"/>
        <end position="985"/>
    </location>
</feature>
<feature type="domain" description="Guanylate cyclase" evidence="20">
    <location>
        <begin position="379"/>
        <end position="506"/>
    </location>
</feature>
<comment type="catalytic activity">
    <reaction evidence="1 15">
        <text>ATP = 3',5'-cyclic AMP + diphosphate</text>
        <dbReference type="Rhea" id="RHEA:15389"/>
        <dbReference type="ChEBI" id="CHEBI:30616"/>
        <dbReference type="ChEBI" id="CHEBI:33019"/>
        <dbReference type="ChEBI" id="CHEBI:58165"/>
        <dbReference type="EC" id="4.6.1.1"/>
    </reaction>
</comment>
<sequence>MSWFSGLLVPKVDERKTAWGERNGQKRSRRRGTRAGGFCTPRYMSCLRDAEPPSPTPAGPPRCPWQDDAFIRRGGPGKGKELGLRAVALGFEDTEVTTTAGGTAEVAPDTVPRSGRSCWRRLVQVFQSKQFRSAKLERLYQRYFFQMNQSSLTLLMAVLVLLTAVLLAFHAAPARPQPAYVALLACAAALFVGLMVVCNRQSFRQDSMWVVSYVLLGILAAVQVGGALAADPRSPSAGIWCPVFFVYIAYTLLPIRMRAAVLSGLGLSTLHLILAWQLNRGDAFLWRQLGANVLLFLCTNVIGICTHYPAEVSQRQAFQETRGYIQARLHLQHENRQQERLLLSVLPQHVAMEMKEDINTKKEDMMFHKIYIQKHDNVSILFADIEGFTSLASQCTAQELVMTLNELFARFDKLAAENHCLRIKILGDCYYCVSGLPEARADHAHCCVEMGVDMIEAISLVREVTGVNVNMRVGIHSGRVHCGVLGLRKWQFDVWSNDVTLANHMEAGGRAGRIHITRATLQYLNGDYEVEPGRGGERNAYLKEQHIETFLILGASQKRKEEKAMLAKLQRTRANSMEGLMPRWVPDRAFSRTKDSKAFRQMGIDDSSKDNRGTQDALNPEDEVDEFLSRAIDARSIDQLRKDHVRRFLLTFQREDLEKKYSRKVDPRFGAYVACALLVFCFICFIQLLIFPHSILMLGIYASIFLLLLITVLICAVYSCGSLFPKALQRLSRSIVRSRAHSTAVGIFSVLLVFTSAVANMYFIGNMLLSLLASSVFLHISSIGKLAMIFVLGLIYLVLLLLGPPATIFDNYDLLLGVHGLASSNETFDGLDCPAAGRVALKYMTPVILLVFALALYLHAQQVESTARLDFLWKLQATIADFDEIISEERFRQLEKIKTIGSTYMAASGLNASTYDQVGRSHITALADYAMRLMEQMKHINEHSFNNFQMKIGLNMGPVVAGVIGARKPQYDIWGNTVNVSSRMDSTGVPDRIQVTTDLYQVLAAKGYQLECRGVVKVKGKGEMTTYFLNGGPSS</sequence>
<dbReference type="EMBL" id="ADFV01003292">
    <property type="status" value="NOT_ANNOTATED_CDS"/>
    <property type="molecule type" value="Genomic_DNA"/>
</dbReference>
<dbReference type="GO" id="GO:0005524">
    <property type="term" value="F:ATP binding"/>
    <property type="evidence" value="ECO:0007669"/>
    <property type="project" value="UniProtKB-UniRule"/>
</dbReference>
<evidence type="ECO:0000256" key="16">
    <source>
        <dbReference type="PIRSR" id="PIRSR039050-50"/>
    </source>
</evidence>
<gene>
    <name evidence="21" type="primary">ADCY6</name>
</gene>
<feature type="transmembrane region" description="Helical" evidence="19">
    <location>
        <begin position="284"/>
        <end position="305"/>
    </location>
</feature>
<dbReference type="Pfam" id="PF16214">
    <property type="entry name" value="AC_N"/>
    <property type="match status" value="1"/>
</dbReference>
<comment type="cofactor">
    <cofactor evidence="17">
        <name>Mg(2+)</name>
        <dbReference type="ChEBI" id="CHEBI:18420"/>
    </cofactor>
    <cofactor evidence="17">
        <name>Mn(2+)</name>
        <dbReference type="ChEBI" id="CHEBI:29035"/>
    </cofactor>
    <text evidence="17">Binds 2 magnesium ions per subunit. Is also active with manganese (in vitro).</text>
</comment>
<keyword evidence="14 15" id="KW-0456">Lyase</keyword>
<dbReference type="InterPro" id="IPR030672">
    <property type="entry name" value="Adcy"/>
</dbReference>
<comment type="function">
    <text evidence="15">Catalyzes the formation of the signaling molecule cAMP in response to G-protein signaling.</text>
</comment>
<keyword evidence="22" id="KW-1185">Reference proteome</keyword>
<evidence type="ECO:0000259" key="20">
    <source>
        <dbReference type="PROSITE" id="PS50125"/>
    </source>
</evidence>
<dbReference type="InterPro" id="IPR018297">
    <property type="entry name" value="A/G_cyclase_CS"/>
</dbReference>
<dbReference type="GO" id="GO:0035556">
    <property type="term" value="P:intracellular signal transduction"/>
    <property type="evidence" value="ECO:0007669"/>
    <property type="project" value="InterPro"/>
</dbReference>
<feature type="binding site" evidence="16">
    <location>
        <position position="898"/>
    </location>
    <ligand>
        <name>ATP</name>
        <dbReference type="ChEBI" id="CHEBI:30616"/>
    </ligand>
</feature>
<evidence type="ECO:0000256" key="13">
    <source>
        <dbReference type="ARBA" id="ARBA00023180"/>
    </source>
</evidence>
<evidence type="ECO:0000256" key="18">
    <source>
        <dbReference type="RuleBase" id="RU000405"/>
    </source>
</evidence>
<feature type="binding site" evidence="17">
    <location>
        <position position="428"/>
    </location>
    <ligand>
        <name>Mg(2+)</name>
        <dbReference type="ChEBI" id="CHEBI:18420"/>
        <label>1</label>
        <note>catalytic</note>
    </ligand>
</feature>
<evidence type="ECO:0000256" key="8">
    <source>
        <dbReference type="ARBA" id="ARBA00022840"/>
    </source>
</evidence>
<comment type="similarity">
    <text evidence="15 18">Belongs to the adenylyl cyclase class-4/guanylyl cyclase family.</text>
</comment>
<feature type="binding site" evidence="17">
    <location>
        <position position="384"/>
    </location>
    <ligand>
        <name>Mg(2+)</name>
        <dbReference type="ChEBI" id="CHEBI:18420"/>
        <label>1</label>
        <note>catalytic</note>
    </ligand>
</feature>
<keyword evidence="7 15" id="KW-0547">Nucleotide-binding</keyword>
<feature type="binding site" evidence="16">
    <location>
        <position position="472"/>
    </location>
    <ligand>
        <name>ATP</name>
        <dbReference type="ChEBI" id="CHEBI:30616"/>
    </ligand>
</feature>
<feature type="binding site" evidence="17">
    <location>
        <position position="428"/>
    </location>
    <ligand>
        <name>Mg(2+)</name>
        <dbReference type="ChEBI" id="CHEBI:18420"/>
        <label>2</label>
        <note>catalytic</note>
    </ligand>
</feature>
<keyword evidence="9 15" id="KW-0460">Magnesium</keyword>
<evidence type="ECO:0000256" key="14">
    <source>
        <dbReference type="ARBA" id="ARBA00023239"/>
    </source>
</evidence>
<comment type="subcellular location">
    <subcellularLocation>
        <location evidence="3">Membrane</location>
        <topology evidence="3">Multi-pass membrane protein</topology>
    </subcellularLocation>
</comment>
<dbReference type="Proteomes" id="UP000001073">
    <property type="component" value="Chromosome 8"/>
</dbReference>
<dbReference type="PANTHER" id="PTHR45627:SF11">
    <property type="entry name" value="ADENYLATE CYCLASE TYPE 6"/>
    <property type="match status" value="1"/>
</dbReference>
<feature type="binding site" evidence="16">
    <location>
        <begin position="972"/>
        <end position="974"/>
    </location>
    <ligand>
        <name>ATP</name>
        <dbReference type="ChEBI" id="CHEBI:30616"/>
    </ligand>
</feature>
<feature type="transmembrane region" description="Helical" evidence="19">
    <location>
        <begin position="696"/>
        <end position="724"/>
    </location>
</feature>
<dbReference type="PIRSF" id="PIRSF039050">
    <property type="entry name" value="Ade_cyc"/>
    <property type="match status" value="1"/>
</dbReference>
<dbReference type="InterPro" id="IPR009398">
    <property type="entry name" value="Adcy_conserved_dom"/>
</dbReference>
<evidence type="ECO:0000256" key="1">
    <source>
        <dbReference type="ARBA" id="ARBA00001593"/>
    </source>
</evidence>
<reference evidence="21 22" key="1">
    <citation type="submission" date="2012-10" db="EMBL/GenBank/DDBJ databases">
        <authorList>
            <consortium name="Gibbon Genome Sequencing Consortium"/>
        </authorList>
    </citation>
    <scope>NUCLEOTIDE SEQUENCE [LARGE SCALE GENOMIC DNA]</scope>
</reference>
<dbReference type="GeneTree" id="ENSGT00940000155687"/>
<name>G1S875_NOMLE</name>
<keyword evidence="6" id="KW-0677">Repeat</keyword>
<dbReference type="eggNOG" id="KOG3619">
    <property type="taxonomic scope" value="Eukaryota"/>
</dbReference>
<feature type="binding site" evidence="16">
    <location>
        <position position="1019"/>
    </location>
    <ligand>
        <name>ATP</name>
        <dbReference type="ChEBI" id="CHEBI:30616"/>
    </ligand>
</feature>
<feature type="binding site" evidence="16">
    <location>
        <begin position="384"/>
        <end position="389"/>
    </location>
    <ligand>
        <name>ATP</name>
        <dbReference type="ChEBI" id="CHEBI:30616"/>
    </ligand>
</feature>
<feature type="transmembrane region" description="Helical" evidence="19">
    <location>
        <begin position="669"/>
        <end position="690"/>
    </location>
</feature>
<evidence type="ECO:0000256" key="4">
    <source>
        <dbReference type="ARBA" id="ARBA00022692"/>
    </source>
</evidence>
<dbReference type="Pfam" id="PF06327">
    <property type="entry name" value="Adcy_cons_dom"/>
    <property type="match status" value="1"/>
</dbReference>
<dbReference type="Gene3D" id="3.30.70.1230">
    <property type="entry name" value="Nucleotide cyclase"/>
    <property type="match status" value="2"/>
</dbReference>